<gene>
    <name evidence="1" type="ORF">SAMN04515674_104348</name>
</gene>
<accession>A0A1I5S0Z7</accession>
<organism evidence="1 2">
    <name type="scientific">Pseudarcicella hirudinis</name>
    <dbReference type="NCBI Taxonomy" id="1079859"/>
    <lineage>
        <taxon>Bacteria</taxon>
        <taxon>Pseudomonadati</taxon>
        <taxon>Bacteroidota</taxon>
        <taxon>Cytophagia</taxon>
        <taxon>Cytophagales</taxon>
        <taxon>Flectobacillaceae</taxon>
        <taxon>Pseudarcicella</taxon>
    </lineage>
</organism>
<evidence type="ECO:0000313" key="1">
    <source>
        <dbReference type="EMBL" id="SFP64385.1"/>
    </source>
</evidence>
<dbReference type="EMBL" id="FOXH01000004">
    <property type="protein sequence ID" value="SFP64385.1"/>
    <property type="molecule type" value="Genomic_DNA"/>
</dbReference>
<protein>
    <submittedName>
        <fullName evidence="1">Uncharacterized protein</fullName>
    </submittedName>
</protein>
<keyword evidence="2" id="KW-1185">Reference proteome</keyword>
<dbReference type="AlphaFoldDB" id="A0A1I5S0Z7"/>
<proteinExistence type="predicted"/>
<sequence length="42" mass="4967">MFPEKSRKSPAYQTGLLRTFRLIPYLNLGIKNDKNKPYLKIL</sequence>
<name>A0A1I5S0Z7_9BACT</name>
<evidence type="ECO:0000313" key="2">
    <source>
        <dbReference type="Proteomes" id="UP000199306"/>
    </source>
</evidence>
<dbReference type="Proteomes" id="UP000199306">
    <property type="component" value="Unassembled WGS sequence"/>
</dbReference>
<reference evidence="1 2" key="1">
    <citation type="submission" date="2016-10" db="EMBL/GenBank/DDBJ databases">
        <authorList>
            <person name="de Groot N.N."/>
        </authorList>
    </citation>
    <scope>NUCLEOTIDE SEQUENCE [LARGE SCALE GENOMIC DNA]</scope>
    <source>
        <strain evidence="2">E92,LMG 26720,CCM 7988</strain>
    </source>
</reference>